<dbReference type="HOGENOM" id="CLU_2590125_0_0_1"/>
<gene>
    <name evidence="1" type="ORF">K443DRAFT_339931</name>
</gene>
<organism evidence="1 2">
    <name type="scientific">Laccaria amethystina LaAM-08-1</name>
    <dbReference type="NCBI Taxonomy" id="1095629"/>
    <lineage>
        <taxon>Eukaryota</taxon>
        <taxon>Fungi</taxon>
        <taxon>Dikarya</taxon>
        <taxon>Basidiomycota</taxon>
        <taxon>Agaricomycotina</taxon>
        <taxon>Agaricomycetes</taxon>
        <taxon>Agaricomycetidae</taxon>
        <taxon>Agaricales</taxon>
        <taxon>Agaricineae</taxon>
        <taxon>Hydnangiaceae</taxon>
        <taxon>Laccaria</taxon>
    </lineage>
</organism>
<proteinExistence type="predicted"/>
<accession>A0A0C9XBC5</accession>
<evidence type="ECO:0000313" key="1">
    <source>
        <dbReference type="EMBL" id="KIJ95016.1"/>
    </source>
</evidence>
<protein>
    <submittedName>
        <fullName evidence="1">Uncharacterized protein</fullName>
    </submittedName>
</protein>
<evidence type="ECO:0000313" key="2">
    <source>
        <dbReference type="Proteomes" id="UP000054477"/>
    </source>
</evidence>
<reference evidence="2" key="2">
    <citation type="submission" date="2015-01" db="EMBL/GenBank/DDBJ databases">
        <title>Evolutionary Origins and Diversification of the Mycorrhizal Mutualists.</title>
        <authorList>
            <consortium name="DOE Joint Genome Institute"/>
            <consortium name="Mycorrhizal Genomics Consortium"/>
            <person name="Kohler A."/>
            <person name="Kuo A."/>
            <person name="Nagy L.G."/>
            <person name="Floudas D."/>
            <person name="Copeland A."/>
            <person name="Barry K.W."/>
            <person name="Cichocki N."/>
            <person name="Veneault-Fourrey C."/>
            <person name="LaButti K."/>
            <person name="Lindquist E.A."/>
            <person name="Lipzen A."/>
            <person name="Lundell T."/>
            <person name="Morin E."/>
            <person name="Murat C."/>
            <person name="Riley R."/>
            <person name="Ohm R."/>
            <person name="Sun H."/>
            <person name="Tunlid A."/>
            <person name="Henrissat B."/>
            <person name="Grigoriev I.V."/>
            <person name="Hibbett D.S."/>
            <person name="Martin F."/>
        </authorList>
    </citation>
    <scope>NUCLEOTIDE SEQUENCE [LARGE SCALE GENOMIC DNA]</scope>
    <source>
        <strain evidence="2">LaAM-08-1</strain>
    </source>
</reference>
<dbReference type="Proteomes" id="UP000054477">
    <property type="component" value="Unassembled WGS sequence"/>
</dbReference>
<dbReference type="AlphaFoldDB" id="A0A0C9XBC5"/>
<dbReference type="EMBL" id="KN838770">
    <property type="protein sequence ID" value="KIJ95016.1"/>
    <property type="molecule type" value="Genomic_DNA"/>
</dbReference>
<sequence length="80" mass="9158">MPGNQCGVSQVYPARDLSFTKTRLRHRPCIKRWIVIDTVENGLLSPHPPESPLYPRSVARMRQSLSLPKEPSWNFQSNPS</sequence>
<name>A0A0C9XBC5_9AGAR</name>
<keyword evidence="2" id="KW-1185">Reference proteome</keyword>
<reference evidence="1 2" key="1">
    <citation type="submission" date="2014-04" db="EMBL/GenBank/DDBJ databases">
        <authorList>
            <consortium name="DOE Joint Genome Institute"/>
            <person name="Kuo A."/>
            <person name="Kohler A."/>
            <person name="Nagy L.G."/>
            <person name="Floudas D."/>
            <person name="Copeland A."/>
            <person name="Barry K.W."/>
            <person name="Cichocki N."/>
            <person name="Veneault-Fourrey C."/>
            <person name="LaButti K."/>
            <person name="Lindquist E.A."/>
            <person name="Lipzen A."/>
            <person name="Lundell T."/>
            <person name="Morin E."/>
            <person name="Murat C."/>
            <person name="Sun H."/>
            <person name="Tunlid A."/>
            <person name="Henrissat B."/>
            <person name="Grigoriev I.V."/>
            <person name="Hibbett D.S."/>
            <person name="Martin F."/>
            <person name="Nordberg H.P."/>
            <person name="Cantor M.N."/>
            <person name="Hua S.X."/>
        </authorList>
    </citation>
    <scope>NUCLEOTIDE SEQUENCE [LARGE SCALE GENOMIC DNA]</scope>
    <source>
        <strain evidence="1 2">LaAM-08-1</strain>
    </source>
</reference>